<sequence length="140" mass="15712">MFNFNFLVPILVVGTITLGIYKLFELFVCRRERMMLLERMLASDLKELPRFSYGWRVRFSFSALKWGCLLMGIGLGVLLGYAICWGTIPDFPGDDLYYPSDSIVAVIFGASVLLMGGLGLLVAFLVELKLGKKDEEADAR</sequence>
<dbReference type="Proteomes" id="UP000824023">
    <property type="component" value="Unassembled WGS sequence"/>
</dbReference>
<evidence type="ECO:0000259" key="2">
    <source>
        <dbReference type="Pfam" id="PF19762"/>
    </source>
</evidence>
<dbReference type="AlphaFoldDB" id="A0A9D2CY53"/>
<protein>
    <recommendedName>
        <fullName evidence="2">DUF6249 domain-containing protein</fullName>
    </recommendedName>
</protein>
<gene>
    <name evidence="3" type="ORF">H9819_10000</name>
</gene>
<feature type="transmembrane region" description="Helical" evidence="1">
    <location>
        <begin position="63"/>
        <end position="83"/>
    </location>
</feature>
<comment type="caution">
    <text evidence="3">The sequence shown here is derived from an EMBL/GenBank/DDBJ whole genome shotgun (WGS) entry which is preliminary data.</text>
</comment>
<dbReference type="EMBL" id="DXCK01000131">
    <property type="protein sequence ID" value="HIZ02559.1"/>
    <property type="molecule type" value="Genomic_DNA"/>
</dbReference>
<dbReference type="Pfam" id="PF19762">
    <property type="entry name" value="DUF6249"/>
    <property type="match status" value="1"/>
</dbReference>
<evidence type="ECO:0000256" key="1">
    <source>
        <dbReference type="SAM" id="Phobius"/>
    </source>
</evidence>
<keyword evidence="1" id="KW-0812">Transmembrane</keyword>
<dbReference type="InterPro" id="IPR046216">
    <property type="entry name" value="DUF6249"/>
</dbReference>
<organism evidence="3 4">
    <name type="scientific">Candidatus Bacteroides merdipullorum</name>
    <dbReference type="NCBI Taxonomy" id="2838474"/>
    <lineage>
        <taxon>Bacteria</taxon>
        <taxon>Pseudomonadati</taxon>
        <taxon>Bacteroidota</taxon>
        <taxon>Bacteroidia</taxon>
        <taxon>Bacteroidales</taxon>
        <taxon>Bacteroidaceae</taxon>
        <taxon>Bacteroides</taxon>
    </lineage>
</organism>
<evidence type="ECO:0000313" key="3">
    <source>
        <dbReference type="EMBL" id="HIZ02559.1"/>
    </source>
</evidence>
<evidence type="ECO:0000313" key="4">
    <source>
        <dbReference type="Proteomes" id="UP000824023"/>
    </source>
</evidence>
<feature type="transmembrane region" description="Helical" evidence="1">
    <location>
        <begin position="103"/>
        <end position="126"/>
    </location>
</feature>
<reference evidence="3" key="2">
    <citation type="submission" date="2021-04" db="EMBL/GenBank/DDBJ databases">
        <authorList>
            <person name="Gilroy R."/>
        </authorList>
    </citation>
    <scope>NUCLEOTIDE SEQUENCE</scope>
    <source>
        <strain evidence="3">ChiHjej12B11-24981</strain>
    </source>
</reference>
<feature type="transmembrane region" description="Helical" evidence="1">
    <location>
        <begin position="6"/>
        <end position="29"/>
    </location>
</feature>
<keyword evidence="1" id="KW-0472">Membrane</keyword>
<accession>A0A9D2CY53</accession>
<proteinExistence type="predicted"/>
<keyword evidence="1" id="KW-1133">Transmembrane helix</keyword>
<feature type="domain" description="DUF6249" evidence="2">
    <location>
        <begin position="9"/>
        <end position="127"/>
    </location>
</feature>
<reference evidence="3" key="1">
    <citation type="journal article" date="2021" name="PeerJ">
        <title>Extensive microbial diversity within the chicken gut microbiome revealed by metagenomics and culture.</title>
        <authorList>
            <person name="Gilroy R."/>
            <person name="Ravi A."/>
            <person name="Getino M."/>
            <person name="Pursley I."/>
            <person name="Horton D.L."/>
            <person name="Alikhan N.F."/>
            <person name="Baker D."/>
            <person name="Gharbi K."/>
            <person name="Hall N."/>
            <person name="Watson M."/>
            <person name="Adriaenssens E.M."/>
            <person name="Foster-Nyarko E."/>
            <person name="Jarju S."/>
            <person name="Secka A."/>
            <person name="Antonio M."/>
            <person name="Oren A."/>
            <person name="Chaudhuri R.R."/>
            <person name="La Ragione R."/>
            <person name="Hildebrand F."/>
            <person name="Pallen M.J."/>
        </authorList>
    </citation>
    <scope>NUCLEOTIDE SEQUENCE</scope>
    <source>
        <strain evidence="3">ChiHjej12B11-24981</strain>
    </source>
</reference>
<name>A0A9D2CY53_9BACE</name>